<dbReference type="InterPro" id="IPR003961">
    <property type="entry name" value="FN3_dom"/>
</dbReference>
<reference evidence="3 4" key="1">
    <citation type="submission" date="2018-02" db="EMBL/GenBank/DDBJ databases">
        <title>Complete genome of Nitrosopumilus cobalaminigenes HCA1.</title>
        <authorList>
            <person name="Qin W."/>
            <person name="Zheng Y."/>
            <person name="Stahl D.A."/>
        </authorList>
    </citation>
    <scope>NUCLEOTIDE SEQUENCE [LARGE SCALE GENOMIC DNA]</scope>
    <source>
        <strain evidence="3 4">HCA1</strain>
    </source>
</reference>
<dbReference type="CDD" id="cd00063">
    <property type="entry name" value="FN3"/>
    <property type="match status" value="4"/>
</dbReference>
<dbReference type="KEGG" id="ncl:C5F47_03480"/>
<dbReference type="Pfam" id="PF18911">
    <property type="entry name" value="PKD_4"/>
    <property type="match status" value="1"/>
</dbReference>
<evidence type="ECO:0000313" key="4">
    <source>
        <dbReference type="Proteomes" id="UP000509771"/>
    </source>
</evidence>
<keyword evidence="1" id="KW-0677">Repeat</keyword>
<dbReference type="PROSITE" id="PS50853">
    <property type="entry name" value="FN3"/>
    <property type="match status" value="4"/>
</dbReference>
<dbReference type="InterPro" id="IPR022409">
    <property type="entry name" value="PKD/Chitinase_dom"/>
</dbReference>
<dbReference type="InterPro" id="IPR000601">
    <property type="entry name" value="PKD_dom"/>
</dbReference>
<protein>
    <recommendedName>
        <fullName evidence="2">Fibronectin type-III domain-containing protein</fullName>
    </recommendedName>
</protein>
<name>A0A7D5RBK0_9ARCH</name>
<dbReference type="AlphaFoldDB" id="A0A7D5RBK0"/>
<feature type="domain" description="Fibronectin type-III" evidence="2">
    <location>
        <begin position="124"/>
        <end position="218"/>
    </location>
</feature>
<sequence>MGTIIGIVVGLTVAANVILTNLPEEPDPISNLSAINNKGEIRITWQSPASDGGSPITDYIIEYKRSSDSTFSIYNDGVGSSTSVTLTGLTKGSSYDFRVMAENEVGQSPESKIVSTIPMVIPFKITTLQISSDSTNVFLSWAAPYDGGSPITDYIIEYKRSSDSTFSIYNDGVGSSTGATLTGLTKGSSYDFIVMAENEVGQSPESKIVSTILEGQPDKIRNVRALLTENGQISLSWAAPYDGGSPITDYIIEYKRSSDSTFSIYNDGKNNKTNSMLSGLENGVSYDFKVTAVNKLGQGPNSDITDMTPLTKPHKISNLNAISENGQISLSWAAPYDGGSPITDYIIEYKRSSDESFSIYNNGGGSSTVVLLNGLAKNVLYYFQVSAVNEIGQGIKSEIISSEIESFISPIAKISLSSNTFITGQNIAFSASESDDEDGEIITYNWDFCGISKSGEAVTHKTFTNEVIIVTLTVIDDVGLIGEDQVAIKIYDGVSENPPPLERIAICSDGLFDTFNNPIQQIDVGEYVKFAGDITTNMNTEHSAAMLIQMQNENGVTKNLTPYMVNLIPGEIEYFEIGWIPEEQGEYDLTFFVWESIDNPTAMYPPKSYTLTVK</sequence>
<dbReference type="InterPro" id="IPR036116">
    <property type="entry name" value="FN3_sf"/>
</dbReference>
<dbReference type="Gene3D" id="2.60.40.10">
    <property type="entry name" value="Immunoglobulins"/>
    <property type="match status" value="5"/>
</dbReference>
<dbReference type="Pfam" id="PF00041">
    <property type="entry name" value="fn3"/>
    <property type="match status" value="4"/>
</dbReference>
<feature type="domain" description="Fibronectin type-III" evidence="2">
    <location>
        <begin position="219"/>
        <end position="314"/>
    </location>
</feature>
<feature type="domain" description="Fibronectin type-III" evidence="2">
    <location>
        <begin position="315"/>
        <end position="407"/>
    </location>
</feature>
<evidence type="ECO:0000256" key="1">
    <source>
        <dbReference type="ARBA" id="ARBA00022737"/>
    </source>
</evidence>
<dbReference type="PRINTS" id="PR00014">
    <property type="entry name" value="FNTYPEIII"/>
</dbReference>
<dbReference type="InterPro" id="IPR013783">
    <property type="entry name" value="Ig-like_fold"/>
</dbReference>
<dbReference type="SMART" id="SM00060">
    <property type="entry name" value="FN3"/>
    <property type="match status" value="4"/>
</dbReference>
<feature type="domain" description="Fibronectin type-III" evidence="2">
    <location>
        <begin position="25"/>
        <end position="123"/>
    </location>
</feature>
<organism evidence="3 4">
    <name type="scientific">Nitrosopumilus cobalaminigenes</name>
    <dbReference type="NCBI Taxonomy" id="1470066"/>
    <lineage>
        <taxon>Archaea</taxon>
        <taxon>Nitrososphaerota</taxon>
        <taxon>Nitrososphaeria</taxon>
        <taxon>Nitrosopumilales</taxon>
        <taxon>Nitrosopumilaceae</taxon>
        <taxon>Nitrosopumilus</taxon>
    </lineage>
</organism>
<dbReference type="SMART" id="SM00089">
    <property type="entry name" value="PKD"/>
    <property type="match status" value="1"/>
</dbReference>
<dbReference type="PANTHER" id="PTHR13817:SF73">
    <property type="entry name" value="FIBRONECTIN TYPE-III DOMAIN-CONTAINING PROTEIN"/>
    <property type="match status" value="1"/>
</dbReference>
<dbReference type="PANTHER" id="PTHR13817">
    <property type="entry name" value="TITIN"/>
    <property type="match status" value="1"/>
</dbReference>
<dbReference type="SUPFAM" id="SSF49265">
    <property type="entry name" value="Fibronectin type III"/>
    <property type="match status" value="2"/>
</dbReference>
<dbReference type="InterPro" id="IPR035986">
    <property type="entry name" value="PKD_dom_sf"/>
</dbReference>
<dbReference type="EMBL" id="CP026993">
    <property type="protein sequence ID" value="QLH02685.1"/>
    <property type="molecule type" value="Genomic_DNA"/>
</dbReference>
<accession>A0A7D5RBK0</accession>
<evidence type="ECO:0000259" key="2">
    <source>
        <dbReference type="PROSITE" id="PS50853"/>
    </source>
</evidence>
<evidence type="ECO:0000313" key="3">
    <source>
        <dbReference type="EMBL" id="QLH02685.1"/>
    </source>
</evidence>
<dbReference type="Proteomes" id="UP000509771">
    <property type="component" value="Chromosome"/>
</dbReference>
<proteinExistence type="predicted"/>
<dbReference type="CDD" id="cd00146">
    <property type="entry name" value="PKD"/>
    <property type="match status" value="1"/>
</dbReference>
<gene>
    <name evidence="3" type="ORF">C5F47_03480</name>
</gene>
<keyword evidence="4" id="KW-1185">Reference proteome</keyword>
<dbReference type="SUPFAM" id="SSF49299">
    <property type="entry name" value="PKD domain"/>
    <property type="match status" value="1"/>
</dbReference>
<dbReference type="InterPro" id="IPR050964">
    <property type="entry name" value="Striated_Muscle_Regulatory"/>
</dbReference>